<dbReference type="RefSeq" id="WP_053995335.1">
    <property type="nucleotide sequence ID" value="NZ_CP065643.1"/>
</dbReference>
<dbReference type="GO" id="GO:0004252">
    <property type="term" value="F:serine-type endopeptidase activity"/>
    <property type="evidence" value="ECO:0007669"/>
    <property type="project" value="InterPro"/>
</dbReference>
<proteinExistence type="predicted"/>
<dbReference type="EMBL" id="LGCI01000008">
    <property type="protein sequence ID" value="KOY81743.1"/>
    <property type="molecule type" value="Genomic_DNA"/>
</dbReference>
<reference evidence="3 4" key="1">
    <citation type="submission" date="2015-07" db="EMBL/GenBank/DDBJ databases">
        <title>Genome sequencing project for genomic taxonomy and phylogenomics of Bacillus-like bacteria.</title>
        <authorList>
            <person name="Liu B."/>
            <person name="Wang J."/>
            <person name="Zhu Y."/>
            <person name="Liu G."/>
            <person name="Chen Q."/>
            <person name="Chen Z."/>
            <person name="Che J."/>
            <person name="Ge C."/>
            <person name="Shi H."/>
            <person name="Pan Z."/>
            <person name="Liu X."/>
        </authorList>
    </citation>
    <scope>NUCLEOTIDE SEQUENCE [LARGE SCALE GENOMIC DNA]</scope>
    <source>
        <strain evidence="3 4">DSM 54</strain>
    </source>
</reference>
<dbReference type="AlphaFoldDB" id="A0A0M9DJ89"/>
<dbReference type="InterPro" id="IPR043504">
    <property type="entry name" value="Peptidase_S1_PA_chymotrypsin"/>
</dbReference>
<accession>A0A0M9DJ89</accession>
<protein>
    <recommendedName>
        <fullName evidence="2">Peptidase S1 domain-containing protein</fullName>
    </recommendedName>
</protein>
<dbReference type="InterPro" id="IPR009003">
    <property type="entry name" value="Peptidase_S1_PA"/>
</dbReference>
<dbReference type="Pfam" id="PF00089">
    <property type="entry name" value="Trypsin"/>
    <property type="match status" value="1"/>
</dbReference>
<dbReference type="Gene3D" id="2.40.10.10">
    <property type="entry name" value="Trypsin-like serine proteases"/>
    <property type="match status" value="2"/>
</dbReference>
<evidence type="ECO:0000259" key="2">
    <source>
        <dbReference type="Pfam" id="PF00089"/>
    </source>
</evidence>
<dbReference type="InterPro" id="IPR018114">
    <property type="entry name" value="TRYPSIN_HIS"/>
</dbReference>
<evidence type="ECO:0000256" key="1">
    <source>
        <dbReference type="ARBA" id="ARBA00022825"/>
    </source>
</evidence>
<dbReference type="SUPFAM" id="SSF50494">
    <property type="entry name" value="Trypsin-like serine proteases"/>
    <property type="match status" value="1"/>
</dbReference>
<keyword evidence="1" id="KW-0645">Protease</keyword>
<organism evidence="3 4">
    <name type="scientific">Lysinibacillus macroides</name>
    <dbReference type="NCBI Taxonomy" id="33935"/>
    <lineage>
        <taxon>Bacteria</taxon>
        <taxon>Bacillati</taxon>
        <taxon>Bacillota</taxon>
        <taxon>Bacilli</taxon>
        <taxon>Bacillales</taxon>
        <taxon>Bacillaceae</taxon>
        <taxon>Lysinibacillus</taxon>
    </lineage>
</organism>
<dbReference type="Proteomes" id="UP000037977">
    <property type="component" value="Unassembled WGS sequence"/>
</dbReference>
<dbReference type="STRING" id="33935.ADM90_12525"/>
<dbReference type="InterPro" id="IPR001254">
    <property type="entry name" value="Trypsin_dom"/>
</dbReference>
<evidence type="ECO:0000313" key="4">
    <source>
        <dbReference type="Proteomes" id="UP000037977"/>
    </source>
</evidence>
<feature type="domain" description="Peptidase S1" evidence="2">
    <location>
        <begin position="47"/>
        <end position="212"/>
    </location>
</feature>
<evidence type="ECO:0000313" key="3">
    <source>
        <dbReference type="EMBL" id="KOY81743.1"/>
    </source>
</evidence>
<dbReference type="PROSITE" id="PS00134">
    <property type="entry name" value="TRYPSIN_HIS"/>
    <property type="match status" value="1"/>
</dbReference>
<comment type="caution">
    <text evidence="3">The sequence shown here is derived from an EMBL/GenBank/DDBJ whole genome shotgun (WGS) entry which is preliminary data.</text>
</comment>
<sequence length="243" mass="25616">MFSKKEFEILELYKSQKGNWTNLGAGIGININGEGCSVAGIASKNGTYFLITASHCFHGTVASNGTGTLVKQFTYNVGRQHAQAMGANLDFGLVKIMDNALSGGRYATNGIRISTDNSTLEIFDNKLIAADSTSPAFSQVVCRAGIITTKQCGRVIQKGAITNNWADGKTRKVSIVVPDDSSGFGTNGDSGGPVYRPNTTGNTLTGVLVGGNASYTCFTDIMDGLNYYSASLYTSNSIVKVAN</sequence>
<keyword evidence="1" id="KW-0720">Serine protease</keyword>
<keyword evidence="4" id="KW-1185">Reference proteome</keyword>
<gene>
    <name evidence="3" type="ORF">ADM90_12525</name>
</gene>
<dbReference type="PATRIC" id="fig|33935.3.peg.3350"/>
<dbReference type="GO" id="GO:0006508">
    <property type="term" value="P:proteolysis"/>
    <property type="evidence" value="ECO:0007669"/>
    <property type="project" value="InterPro"/>
</dbReference>
<keyword evidence="1" id="KW-0378">Hydrolase</keyword>
<name>A0A0M9DJ89_9BACI</name>